<sequence>MSLAPLLPGGEPVDPPSGVGYPLVLRRPGAGMVAGFGALLAFSAFAVLVPVISALVLRVGFLVRGGGDFAAYQRAASAYELPEGPAAGHLALAALIPVVLLLVRYLHRVRPRWVASVQPGVRWRYLLATLVVAAVLLNAVLWASFAVRGVPEFHAGQTGWPAFLAMVLVTSPLQAAAEEVFFRGYLLQTIGSASGRAWVGVVGSAVVFALLHGLQNPALFTHRLVFGLIAGALVVVTGGLEAGVAAHVVNNLAAYGYAMFTTSLAELRGVTSIAWDEAAWNIAGFALFGVAAWWIGRRMRVATLTP</sequence>
<dbReference type="InterPro" id="IPR003675">
    <property type="entry name" value="Rce1/LyrA-like_dom"/>
</dbReference>
<evidence type="ECO:0000313" key="3">
    <source>
        <dbReference type="Proteomes" id="UP000093501"/>
    </source>
</evidence>
<feature type="domain" description="CAAX prenyl protease 2/Lysostaphin resistance protein A-like" evidence="1">
    <location>
        <begin position="162"/>
        <end position="252"/>
    </location>
</feature>
<proteinExistence type="predicted"/>
<evidence type="ECO:0000259" key="1">
    <source>
        <dbReference type="Pfam" id="PF02517"/>
    </source>
</evidence>
<protein>
    <recommendedName>
        <fullName evidence="1">CAAX prenyl protease 2/Lysostaphin resistance protein A-like domain-containing protein</fullName>
    </recommendedName>
</protein>
<gene>
    <name evidence="2" type="ORF">BCR15_13590</name>
</gene>
<dbReference type="EMBL" id="MBQD01000007">
    <property type="protein sequence ID" value="OCL36732.1"/>
    <property type="molecule type" value="Genomic_DNA"/>
</dbReference>
<dbReference type="Proteomes" id="UP000093501">
    <property type="component" value="Unassembled WGS sequence"/>
</dbReference>
<dbReference type="RefSeq" id="WP_068750242.1">
    <property type="nucleotide sequence ID" value="NZ_LR214441.1"/>
</dbReference>
<dbReference type="AlphaFoldDB" id="A0A1C0AR32"/>
<dbReference type="GO" id="GO:0080120">
    <property type="term" value="P:CAAX-box protein maturation"/>
    <property type="evidence" value="ECO:0007669"/>
    <property type="project" value="UniProtKB-ARBA"/>
</dbReference>
<evidence type="ECO:0000313" key="2">
    <source>
        <dbReference type="EMBL" id="OCL36732.1"/>
    </source>
</evidence>
<dbReference type="GO" id="GO:0004175">
    <property type="term" value="F:endopeptidase activity"/>
    <property type="evidence" value="ECO:0007669"/>
    <property type="project" value="UniProtKB-ARBA"/>
</dbReference>
<organism evidence="2 3">
    <name type="scientific">Tessaracoccus lapidicaptus</name>
    <dbReference type="NCBI Taxonomy" id="1427523"/>
    <lineage>
        <taxon>Bacteria</taxon>
        <taxon>Bacillati</taxon>
        <taxon>Actinomycetota</taxon>
        <taxon>Actinomycetes</taxon>
        <taxon>Propionibacteriales</taxon>
        <taxon>Propionibacteriaceae</taxon>
        <taxon>Tessaracoccus</taxon>
    </lineage>
</organism>
<accession>A0A1C0AR32</accession>
<name>A0A1C0AR32_9ACTN</name>
<dbReference type="Pfam" id="PF02517">
    <property type="entry name" value="Rce1-like"/>
    <property type="match status" value="1"/>
</dbReference>
<reference evidence="3" key="1">
    <citation type="submission" date="2016-07" db="EMBL/GenBank/DDBJ databases">
        <authorList>
            <person name="Florea S."/>
            <person name="Webb J.S."/>
            <person name="Jaromczyk J."/>
            <person name="Schardl C.L."/>
        </authorList>
    </citation>
    <scope>NUCLEOTIDE SEQUENCE [LARGE SCALE GENOMIC DNA]</scope>
    <source>
        <strain evidence="3">IPBSL-7</strain>
    </source>
</reference>
<comment type="caution">
    <text evidence="2">The sequence shown here is derived from an EMBL/GenBank/DDBJ whole genome shotgun (WGS) entry which is preliminary data.</text>
</comment>
<keyword evidence="3" id="KW-1185">Reference proteome</keyword>